<gene>
    <name evidence="1" type="ORF">C667_02458</name>
</gene>
<dbReference type="RefSeq" id="WP_004356356.1">
    <property type="nucleotide sequence ID" value="NZ_AMXF01000006.1"/>
</dbReference>
<organism evidence="1 2">
    <name type="scientific">Thauera phenylacetica B4P</name>
    <dbReference type="NCBI Taxonomy" id="1234382"/>
    <lineage>
        <taxon>Bacteria</taxon>
        <taxon>Pseudomonadati</taxon>
        <taxon>Pseudomonadota</taxon>
        <taxon>Betaproteobacteria</taxon>
        <taxon>Rhodocyclales</taxon>
        <taxon>Zoogloeaceae</taxon>
        <taxon>Thauera</taxon>
    </lineage>
</organism>
<keyword evidence="2" id="KW-1185">Reference proteome</keyword>
<dbReference type="OrthoDB" id="8777104at2"/>
<evidence type="ECO:0000313" key="1">
    <source>
        <dbReference type="EMBL" id="ENO98749.1"/>
    </source>
</evidence>
<comment type="caution">
    <text evidence="1">The sequence shown here is derived from an EMBL/GenBank/DDBJ whole genome shotgun (WGS) entry which is preliminary data.</text>
</comment>
<protein>
    <submittedName>
        <fullName evidence="1">Uncharacterized protein</fullName>
    </submittedName>
</protein>
<reference evidence="1 2" key="1">
    <citation type="submission" date="2012-09" db="EMBL/GenBank/DDBJ databases">
        <title>Draft Genome Sequences of 6 Strains from Genus Thauera.</title>
        <authorList>
            <person name="Liu B."/>
            <person name="Shapleigh J.P."/>
            <person name="Frostegard A.H."/>
        </authorList>
    </citation>
    <scope>NUCLEOTIDE SEQUENCE [LARGE SCALE GENOMIC DNA]</scope>
    <source>
        <strain evidence="1 2">B4P</strain>
    </source>
</reference>
<evidence type="ECO:0000313" key="2">
    <source>
        <dbReference type="Proteomes" id="UP000013047"/>
    </source>
</evidence>
<dbReference type="Proteomes" id="UP000013047">
    <property type="component" value="Unassembled WGS sequence"/>
</dbReference>
<sequence length="161" mass="18508">MAIDKLNSLQFLFLRPDYFKEFGDRDGVYVDYVPFELRTRLLRWTWPTTNRDRYFFTHDGRDVITREGWEEFVRWVCLAMDRQLGAESGANEAAMKHKQIPAGGEPSGTIDDFFHVIEGSVKPEKPVTIEEMNDVTAAAGVRHLTPIFAPFRKVPSALARV</sequence>
<dbReference type="EMBL" id="AMXF01000006">
    <property type="protein sequence ID" value="ENO98749.1"/>
    <property type="molecule type" value="Genomic_DNA"/>
</dbReference>
<dbReference type="AlphaFoldDB" id="N7A384"/>
<proteinExistence type="predicted"/>
<name>N7A384_9RHOO</name>
<accession>N7A384</accession>